<organism evidence="1 2">
    <name type="scientific">Devosia geojensis</name>
    <dbReference type="NCBI Taxonomy" id="443610"/>
    <lineage>
        <taxon>Bacteria</taxon>
        <taxon>Pseudomonadati</taxon>
        <taxon>Pseudomonadota</taxon>
        <taxon>Alphaproteobacteria</taxon>
        <taxon>Hyphomicrobiales</taxon>
        <taxon>Devosiaceae</taxon>
        <taxon>Devosia</taxon>
    </lineage>
</organism>
<proteinExistence type="predicted"/>
<reference evidence="1 2" key="1">
    <citation type="submission" date="2015-03" db="EMBL/GenBank/DDBJ databases">
        <authorList>
            <person name="Hassan Y.I."/>
            <person name="Lepp D."/>
            <person name="Li X.-Z."/>
            <person name="Zhou T."/>
        </authorList>
    </citation>
    <scope>NUCLEOTIDE SEQUENCE [LARGE SCALE GENOMIC DNA]</scope>
    <source>
        <strain evidence="1 2">BD-c194</strain>
    </source>
</reference>
<accession>A0A0F5FRX9</accession>
<dbReference type="EMBL" id="JZEX01000109">
    <property type="protein sequence ID" value="KKB11624.1"/>
    <property type="molecule type" value="Genomic_DNA"/>
</dbReference>
<dbReference type="Proteomes" id="UP000033632">
    <property type="component" value="Unassembled WGS sequence"/>
</dbReference>
<gene>
    <name evidence="1" type="ORF">VE25_11580</name>
</gene>
<sequence length="90" mass="9813">MTTTFATETTTPFVSRAVEAVVEAVRALHARRTQRLALAALIEMDPGRLDDLGITVQDVQDAMQAPQAGRHLEARRTVRANTWTAKVVAA</sequence>
<evidence type="ECO:0000313" key="2">
    <source>
        <dbReference type="Proteomes" id="UP000033632"/>
    </source>
</evidence>
<protein>
    <recommendedName>
        <fullName evidence="3">DUF1127 domain-containing protein</fullName>
    </recommendedName>
</protein>
<comment type="caution">
    <text evidence="1">The sequence shown here is derived from an EMBL/GenBank/DDBJ whole genome shotgun (WGS) entry which is preliminary data.</text>
</comment>
<name>A0A0F5FRX9_9HYPH</name>
<dbReference type="RefSeq" id="WP_046108788.1">
    <property type="nucleotide sequence ID" value="NZ_JZEX01000109.1"/>
</dbReference>
<evidence type="ECO:0008006" key="3">
    <source>
        <dbReference type="Google" id="ProtNLM"/>
    </source>
</evidence>
<dbReference type="AlphaFoldDB" id="A0A0F5FRX9"/>
<keyword evidence="2" id="KW-1185">Reference proteome</keyword>
<dbReference type="PATRIC" id="fig|443610.3.peg.524"/>
<evidence type="ECO:0000313" key="1">
    <source>
        <dbReference type="EMBL" id="KKB11624.1"/>
    </source>
</evidence>